<proteinExistence type="predicted"/>
<dbReference type="AlphaFoldDB" id="A0A0A9ES84"/>
<evidence type="ECO:0000313" key="1">
    <source>
        <dbReference type="EMBL" id="JAE01874.1"/>
    </source>
</evidence>
<protein>
    <submittedName>
        <fullName evidence="1">Uncharacterized protein</fullName>
    </submittedName>
</protein>
<sequence length="61" mass="6637">MMNIPLRALHDPSLNLMLPRSHSPLISWTVVPLPASTFSFPSRPLALCSLNSLAVQLSEAP</sequence>
<name>A0A0A9ES84_ARUDO</name>
<reference evidence="1" key="1">
    <citation type="submission" date="2014-09" db="EMBL/GenBank/DDBJ databases">
        <authorList>
            <person name="Magalhaes I.L.F."/>
            <person name="Oliveira U."/>
            <person name="Santos F.R."/>
            <person name="Vidigal T.H.D.A."/>
            <person name="Brescovit A.D."/>
            <person name="Santos A.J."/>
        </authorList>
    </citation>
    <scope>NUCLEOTIDE SEQUENCE</scope>
    <source>
        <tissue evidence="1">Shoot tissue taken approximately 20 cm above the soil surface</tissue>
    </source>
</reference>
<reference evidence="1" key="2">
    <citation type="journal article" date="2015" name="Data Brief">
        <title>Shoot transcriptome of the giant reed, Arundo donax.</title>
        <authorList>
            <person name="Barrero R.A."/>
            <person name="Guerrero F.D."/>
            <person name="Moolhuijzen P."/>
            <person name="Goolsby J.A."/>
            <person name="Tidwell J."/>
            <person name="Bellgard S.E."/>
            <person name="Bellgard M.I."/>
        </authorList>
    </citation>
    <scope>NUCLEOTIDE SEQUENCE</scope>
    <source>
        <tissue evidence="1">Shoot tissue taken approximately 20 cm above the soil surface</tissue>
    </source>
</reference>
<organism evidence="1">
    <name type="scientific">Arundo donax</name>
    <name type="common">Giant reed</name>
    <name type="synonym">Donax arundinaceus</name>
    <dbReference type="NCBI Taxonomy" id="35708"/>
    <lineage>
        <taxon>Eukaryota</taxon>
        <taxon>Viridiplantae</taxon>
        <taxon>Streptophyta</taxon>
        <taxon>Embryophyta</taxon>
        <taxon>Tracheophyta</taxon>
        <taxon>Spermatophyta</taxon>
        <taxon>Magnoliopsida</taxon>
        <taxon>Liliopsida</taxon>
        <taxon>Poales</taxon>
        <taxon>Poaceae</taxon>
        <taxon>PACMAD clade</taxon>
        <taxon>Arundinoideae</taxon>
        <taxon>Arundineae</taxon>
        <taxon>Arundo</taxon>
    </lineage>
</organism>
<dbReference type="EMBL" id="GBRH01196022">
    <property type="protein sequence ID" value="JAE01874.1"/>
    <property type="molecule type" value="Transcribed_RNA"/>
</dbReference>
<accession>A0A0A9ES84</accession>